<evidence type="ECO:0000313" key="1">
    <source>
        <dbReference type="EMBL" id="CUH92726.1"/>
    </source>
</evidence>
<keyword evidence="2" id="KW-1185">Reference proteome</keyword>
<dbReference type="EMBL" id="LN879430">
    <property type="protein sequence ID" value="CUH92726.1"/>
    <property type="molecule type" value="Genomic_DNA"/>
</dbReference>
<evidence type="ECO:0000313" key="2">
    <source>
        <dbReference type="Proteomes" id="UP000196053"/>
    </source>
</evidence>
<proteinExistence type="predicted"/>
<name>A0A0K8J4Z3_9FIRM</name>
<organism evidence="1 2">
    <name type="scientific">Herbinix luporum</name>
    <dbReference type="NCBI Taxonomy" id="1679721"/>
    <lineage>
        <taxon>Bacteria</taxon>
        <taxon>Bacillati</taxon>
        <taxon>Bacillota</taxon>
        <taxon>Clostridia</taxon>
        <taxon>Lachnospirales</taxon>
        <taxon>Lachnospiraceae</taxon>
        <taxon>Herbinix</taxon>
    </lineage>
</organism>
<dbReference type="RefSeq" id="WP_058258069.1">
    <property type="nucleotide sequence ID" value="NZ_DUPS01000007.1"/>
</dbReference>
<sequence length="245" mass="29095">MNVNVTYIEHSGFLLEWEEAYWLFDYYKGDLPDFDGKKRLLVFVSHRHDDHFNPEIFNLYKKHSNIRYFISSDIKLDDNNMSKYGITKELASLIQIVKPNQEYLPNNTDDIVINTLKSTDIGVAFLIKYKGKTIYHAGDLNLWVWKGEDKQFNNNMRAIFIKEIDKLNNVNIDLAFAPLDPRQEEWYGLGIDELLSRAKINYLFPMHFWQQPKIIKKFKKEREDKQLTAKIIDIEHKGQIFNIDI</sequence>
<protein>
    <recommendedName>
        <fullName evidence="3">MBL fold metallo-hydrolase</fullName>
    </recommendedName>
</protein>
<dbReference type="SUPFAM" id="SSF56281">
    <property type="entry name" value="Metallo-hydrolase/oxidoreductase"/>
    <property type="match status" value="1"/>
</dbReference>
<gene>
    <name evidence="1" type="ORF">SD1D_1180</name>
</gene>
<dbReference type="Proteomes" id="UP000196053">
    <property type="component" value="Chromosome I"/>
</dbReference>
<dbReference type="Gene3D" id="3.60.15.10">
    <property type="entry name" value="Ribonuclease Z/Hydroxyacylglutathione hydrolase-like"/>
    <property type="match status" value="1"/>
</dbReference>
<evidence type="ECO:0008006" key="3">
    <source>
        <dbReference type="Google" id="ProtNLM"/>
    </source>
</evidence>
<reference evidence="2" key="1">
    <citation type="submission" date="2015-09" db="EMBL/GenBank/DDBJ databases">
        <authorList>
            <person name="Wibberg D."/>
        </authorList>
    </citation>
    <scope>NUCLEOTIDE SEQUENCE [LARGE SCALE GENOMIC DNA]</scope>
    <source>
        <strain evidence="2">SD1D</strain>
    </source>
</reference>
<dbReference type="AlphaFoldDB" id="A0A0K8J4Z3"/>
<dbReference type="KEGG" id="hsd:SD1D_1180"/>
<dbReference type="OrthoDB" id="36975at2"/>
<dbReference type="InterPro" id="IPR036866">
    <property type="entry name" value="RibonucZ/Hydroxyglut_hydro"/>
</dbReference>
<accession>A0A0K8J4Z3</accession>
<dbReference type="PANTHER" id="PTHR42967:SF1">
    <property type="entry name" value="MBL FOLD METALLO-HYDROLASE"/>
    <property type="match status" value="1"/>
</dbReference>
<dbReference type="Pfam" id="PF13483">
    <property type="entry name" value="Lactamase_B_3"/>
    <property type="match status" value="1"/>
</dbReference>
<dbReference type="PANTHER" id="PTHR42967">
    <property type="entry name" value="METAL DEPENDENT HYDROLASE"/>
    <property type="match status" value="1"/>
</dbReference>